<feature type="transmembrane region" description="Helical" evidence="5">
    <location>
        <begin position="206"/>
        <end position="228"/>
    </location>
</feature>
<keyword evidence="2 5" id="KW-0812">Transmembrane</keyword>
<feature type="transmembrane region" description="Helical" evidence="5">
    <location>
        <begin position="33"/>
        <end position="54"/>
    </location>
</feature>
<keyword evidence="4 5" id="KW-0472">Membrane</keyword>
<gene>
    <name evidence="7" type="ORF">DCS45_07525</name>
</gene>
<name>A0A348WB01_9RHOB</name>
<reference evidence="7 8" key="1">
    <citation type="journal article" date="2018" name="Nat. Biotechnol.">
        <title>A standardized bacterial taxonomy based on genome phylogeny substantially revises the tree of life.</title>
        <authorList>
            <person name="Parks D.H."/>
            <person name="Chuvochina M."/>
            <person name="Waite D.W."/>
            <person name="Rinke C."/>
            <person name="Skarshewski A."/>
            <person name="Chaumeil P.A."/>
            <person name="Hugenholtz P."/>
        </authorList>
    </citation>
    <scope>NUCLEOTIDE SEQUENCE [LARGE SCALE GENOMIC DNA]</scope>
    <source>
        <strain evidence="7">UBA9169</strain>
    </source>
</reference>
<dbReference type="SUPFAM" id="SSF103481">
    <property type="entry name" value="Multidrug resistance efflux transporter EmrE"/>
    <property type="match status" value="2"/>
</dbReference>
<evidence type="ECO:0000256" key="1">
    <source>
        <dbReference type="ARBA" id="ARBA00004141"/>
    </source>
</evidence>
<dbReference type="Pfam" id="PF00892">
    <property type="entry name" value="EamA"/>
    <property type="match status" value="2"/>
</dbReference>
<feature type="domain" description="EamA" evidence="6">
    <location>
        <begin position="147"/>
        <end position="278"/>
    </location>
</feature>
<dbReference type="RefSeq" id="WP_339856632.1">
    <property type="nucleotide sequence ID" value="NZ_CAXAXR010000047.1"/>
</dbReference>
<protein>
    <submittedName>
        <fullName evidence="7">EamA family transporter</fullName>
    </submittedName>
</protein>
<evidence type="ECO:0000256" key="2">
    <source>
        <dbReference type="ARBA" id="ARBA00022692"/>
    </source>
</evidence>
<feature type="transmembrane region" description="Helical" evidence="5">
    <location>
        <begin position="261"/>
        <end position="281"/>
    </location>
</feature>
<dbReference type="AlphaFoldDB" id="A0A348WB01"/>
<evidence type="ECO:0000256" key="3">
    <source>
        <dbReference type="ARBA" id="ARBA00022989"/>
    </source>
</evidence>
<dbReference type="Proteomes" id="UP000264719">
    <property type="component" value="Unassembled WGS sequence"/>
</dbReference>
<feature type="transmembrane region" description="Helical" evidence="5">
    <location>
        <begin position="235"/>
        <end position="255"/>
    </location>
</feature>
<dbReference type="EMBL" id="DMVW01000078">
    <property type="protein sequence ID" value="HAR51713.1"/>
    <property type="molecule type" value="Genomic_DNA"/>
</dbReference>
<evidence type="ECO:0000256" key="4">
    <source>
        <dbReference type="ARBA" id="ARBA00023136"/>
    </source>
</evidence>
<proteinExistence type="predicted"/>
<dbReference type="InterPro" id="IPR000620">
    <property type="entry name" value="EamA_dom"/>
</dbReference>
<dbReference type="InterPro" id="IPR037185">
    <property type="entry name" value="EmrE-like"/>
</dbReference>
<comment type="caution">
    <text evidence="7">The sequence shown here is derived from an EMBL/GenBank/DDBJ whole genome shotgun (WGS) entry which is preliminary data.</text>
</comment>
<feature type="domain" description="EamA" evidence="6">
    <location>
        <begin position="4"/>
        <end position="133"/>
    </location>
</feature>
<comment type="subcellular location">
    <subcellularLocation>
        <location evidence="1">Membrane</location>
        <topology evidence="1">Multi-pass membrane protein</topology>
    </subcellularLocation>
</comment>
<evidence type="ECO:0000256" key="5">
    <source>
        <dbReference type="SAM" id="Phobius"/>
    </source>
</evidence>
<feature type="transmembrane region" description="Helical" evidence="5">
    <location>
        <begin position="116"/>
        <end position="134"/>
    </location>
</feature>
<feature type="transmembrane region" description="Helical" evidence="5">
    <location>
        <begin position="169"/>
        <end position="191"/>
    </location>
</feature>
<feature type="transmembrane region" description="Helical" evidence="5">
    <location>
        <begin position="66"/>
        <end position="82"/>
    </location>
</feature>
<accession>A0A348WB01</accession>
<keyword evidence="3 5" id="KW-1133">Transmembrane helix</keyword>
<evidence type="ECO:0000313" key="7">
    <source>
        <dbReference type="EMBL" id="HAR51713.1"/>
    </source>
</evidence>
<dbReference type="PANTHER" id="PTHR32322">
    <property type="entry name" value="INNER MEMBRANE TRANSPORTER"/>
    <property type="match status" value="1"/>
</dbReference>
<evidence type="ECO:0000313" key="8">
    <source>
        <dbReference type="Proteomes" id="UP000264719"/>
    </source>
</evidence>
<dbReference type="GO" id="GO:0016020">
    <property type="term" value="C:membrane"/>
    <property type="evidence" value="ECO:0007669"/>
    <property type="project" value="UniProtKB-SubCell"/>
</dbReference>
<dbReference type="PANTHER" id="PTHR32322:SF9">
    <property type="entry name" value="AMINO-ACID METABOLITE EFFLUX PUMP-RELATED"/>
    <property type="match status" value="1"/>
</dbReference>
<sequence>MRLVLLICLTMMAFAGNSVLTRAGLVGEGMDAVSFGTIRLVAGALTLLGLCLLLRGGLRLWGPGRAFSVAALLLYFYAFSAASDGLDAGLGAIILFGVVQITMFAGGLVKGETMPARRWLGAAVSMAGLVWLLWPDGAVTVSLWHGLSMALGGVGWGLYSLAGRASRDALNATAANFLLTAPLGLLLWLGFSQSGVMPPVWDSTGAWLAVLSGAVTSGMGYALWYSVLPRIEASVAAVAQLSVPVIAMAGGMVLLGEVLTLRFVLAGGLVLGGVALSVMAPKRGGGGPLDKRKQGG</sequence>
<feature type="transmembrane region" description="Helical" evidence="5">
    <location>
        <begin position="88"/>
        <end position="109"/>
    </location>
</feature>
<evidence type="ECO:0000259" key="6">
    <source>
        <dbReference type="Pfam" id="PF00892"/>
    </source>
</evidence>
<dbReference type="InterPro" id="IPR050638">
    <property type="entry name" value="AA-Vitamin_Transporters"/>
</dbReference>
<feature type="transmembrane region" description="Helical" evidence="5">
    <location>
        <begin position="140"/>
        <end position="162"/>
    </location>
</feature>
<organism evidence="7 8">
    <name type="scientific">Roseovarius nubinhibens</name>
    <dbReference type="NCBI Taxonomy" id="314263"/>
    <lineage>
        <taxon>Bacteria</taxon>
        <taxon>Pseudomonadati</taxon>
        <taxon>Pseudomonadota</taxon>
        <taxon>Alphaproteobacteria</taxon>
        <taxon>Rhodobacterales</taxon>
        <taxon>Roseobacteraceae</taxon>
        <taxon>Roseovarius</taxon>
    </lineage>
</organism>